<gene>
    <name evidence="1" type="ORF">F443_19401</name>
</gene>
<dbReference type="Proteomes" id="UP000018721">
    <property type="component" value="Unassembled WGS sequence"/>
</dbReference>
<evidence type="ECO:0008006" key="3">
    <source>
        <dbReference type="Google" id="ProtNLM"/>
    </source>
</evidence>
<comment type="caution">
    <text evidence="1">The sequence shown here is derived from an EMBL/GenBank/DDBJ whole genome shotgun (WGS) entry which is preliminary data.</text>
</comment>
<evidence type="ECO:0000313" key="1">
    <source>
        <dbReference type="EMBL" id="ETI33999.1"/>
    </source>
</evidence>
<accession>V9E4J0</accession>
<sequence>MGCTRMRSDLGLYVLREEDEVKLFLNVYVGDLLVIVSRNLPVKIAVSLQGDDQACDDGHNQVINAHNATVGATAHTSARVSAIGTRLRWTKLGGDIGGDNYLEGSMEALLHSSAEGIPNVNMYLRPQLK</sequence>
<proteinExistence type="predicted"/>
<organism evidence="1 2">
    <name type="scientific">Phytophthora nicotianae P1569</name>
    <dbReference type="NCBI Taxonomy" id="1317065"/>
    <lineage>
        <taxon>Eukaryota</taxon>
        <taxon>Sar</taxon>
        <taxon>Stramenopiles</taxon>
        <taxon>Oomycota</taxon>
        <taxon>Peronosporomycetes</taxon>
        <taxon>Peronosporales</taxon>
        <taxon>Peronosporaceae</taxon>
        <taxon>Phytophthora</taxon>
    </lineage>
</organism>
<keyword evidence="2" id="KW-1185">Reference proteome</keyword>
<dbReference type="HOGENOM" id="CLU_1953110_0_0_1"/>
<dbReference type="EMBL" id="ANIZ01003364">
    <property type="protein sequence ID" value="ETI33999.1"/>
    <property type="molecule type" value="Genomic_DNA"/>
</dbReference>
<name>V9E4J0_PHYNI</name>
<dbReference type="AlphaFoldDB" id="V9E4J0"/>
<protein>
    <recommendedName>
        <fullName evidence="3">Reverse transcriptase Ty1/copia-type domain-containing protein</fullName>
    </recommendedName>
</protein>
<reference evidence="1 2" key="1">
    <citation type="submission" date="2013-11" db="EMBL/GenBank/DDBJ databases">
        <title>The Genome Sequence of Phytophthora parasitica P1569.</title>
        <authorList>
            <consortium name="The Broad Institute Genomics Platform"/>
            <person name="Russ C."/>
            <person name="Tyler B."/>
            <person name="Panabieres F."/>
            <person name="Shan W."/>
            <person name="Tripathy S."/>
            <person name="Grunwald N."/>
            <person name="Machado M."/>
            <person name="Johnson C.S."/>
            <person name="Arredondo F."/>
            <person name="Hong C."/>
            <person name="Coffey M."/>
            <person name="Young S.K."/>
            <person name="Zeng Q."/>
            <person name="Gargeya S."/>
            <person name="Fitzgerald M."/>
            <person name="Abouelleil A."/>
            <person name="Alvarado L."/>
            <person name="Chapman S.B."/>
            <person name="Gainer-Dewar J."/>
            <person name="Goldberg J."/>
            <person name="Griggs A."/>
            <person name="Gujja S."/>
            <person name="Hansen M."/>
            <person name="Howarth C."/>
            <person name="Imamovic A."/>
            <person name="Ireland A."/>
            <person name="Larimer J."/>
            <person name="McCowan C."/>
            <person name="Murphy C."/>
            <person name="Pearson M."/>
            <person name="Poon T.W."/>
            <person name="Priest M."/>
            <person name="Roberts A."/>
            <person name="Saif S."/>
            <person name="Shea T."/>
            <person name="Sykes S."/>
            <person name="Wortman J."/>
            <person name="Nusbaum C."/>
            <person name="Birren B."/>
        </authorList>
    </citation>
    <scope>NUCLEOTIDE SEQUENCE [LARGE SCALE GENOMIC DNA]</scope>
    <source>
        <strain evidence="1 2">P1569</strain>
    </source>
</reference>
<evidence type="ECO:0000313" key="2">
    <source>
        <dbReference type="Proteomes" id="UP000018721"/>
    </source>
</evidence>